<dbReference type="NCBIfam" id="NF045869">
    <property type="entry name" value="UU173_fam"/>
    <property type="match status" value="1"/>
</dbReference>
<feature type="domain" description="DUF2779" evidence="1">
    <location>
        <begin position="406"/>
        <end position="537"/>
    </location>
</feature>
<protein>
    <submittedName>
        <fullName evidence="2">Uncharacterized protein DUF2779</fullName>
    </submittedName>
</protein>
<proteinExistence type="predicted"/>
<dbReference type="EMBL" id="SNWN01000009">
    <property type="protein sequence ID" value="TDO21162.1"/>
    <property type="molecule type" value="Genomic_DNA"/>
</dbReference>
<reference evidence="2 3" key="1">
    <citation type="submission" date="2019-03" db="EMBL/GenBank/DDBJ databases">
        <title>Genomic Encyclopedia of Archaeal and Bacterial Type Strains, Phase II (KMG-II): from individual species to whole genera.</title>
        <authorList>
            <person name="Goeker M."/>
        </authorList>
    </citation>
    <scope>NUCLEOTIDE SEQUENCE [LARGE SCALE GENOMIC DNA]</scope>
    <source>
        <strain evidence="2 3">ATCC 700618</strain>
    </source>
</reference>
<accession>A0A4R6IG84</accession>
<dbReference type="Proteomes" id="UP000295518">
    <property type="component" value="Unassembled WGS sequence"/>
</dbReference>
<organism evidence="2 3">
    <name type="scientific">Mycoplasma testudineum</name>
    <dbReference type="NCBI Taxonomy" id="244584"/>
    <lineage>
        <taxon>Bacteria</taxon>
        <taxon>Bacillati</taxon>
        <taxon>Mycoplasmatota</taxon>
        <taxon>Mollicutes</taxon>
        <taxon>Mycoplasmataceae</taxon>
        <taxon>Mycoplasma</taxon>
    </lineage>
</organism>
<evidence type="ECO:0000259" key="1">
    <source>
        <dbReference type="Pfam" id="PF11074"/>
    </source>
</evidence>
<dbReference type="InterPro" id="IPR021301">
    <property type="entry name" value="DUF2779"/>
</dbReference>
<comment type="caution">
    <text evidence="2">The sequence shown here is derived from an EMBL/GenBank/DDBJ whole genome shotgun (WGS) entry which is preliminary data.</text>
</comment>
<gene>
    <name evidence="2" type="ORF">EI74_0193</name>
</gene>
<dbReference type="RefSeq" id="WP_133509956.1">
    <property type="nucleotide sequence ID" value="NZ_SNWN01000009.1"/>
</dbReference>
<evidence type="ECO:0000313" key="3">
    <source>
        <dbReference type="Proteomes" id="UP000295518"/>
    </source>
</evidence>
<dbReference type="Pfam" id="PF11074">
    <property type="entry name" value="DUF2779"/>
    <property type="match status" value="1"/>
</dbReference>
<sequence>MQYSKDKILKFIQFSNYHQFKNPYFTWNSFEKSAITEEDLDDSESNIEELLWDFGEENDEVSYRSVSDAVNVFKLHNDSAVQTLCENYHDSEIVFIDKKMEPEIRYKKTIQAFENESVKLIINPFIYTDKYELNLFFIDKHQKEIGALKFSAKTLAKDFLKAFYNLFLIDDLDKTYFSDLVNYNYCILIMDYLNSLEKGKISYKKTYTINIQKTFAFDSKRKNDLIVSNYVDELIKKSKFISGEYVFKKRDNDIKNRKANLPYSYLNYSVKEIFNKMKDGTLHSSIKYDNEIYKLVSLIEKPIYIYNEIIRRKSISKLVIDKYDLESRLYNKFSDVPFKSDLLTYFYPDAKKYNQVKFKLHKLASEAEWINLKKYIEKLEKELKVVDQELTKTEIDKYLIKDIKYIWYDFETISFPFCAIDNFVPYTKIPFQVSIIRTMNSTQLQGEDEAENLIIDPINIDLEQIAKFIDRIYSFADLQNNLPARYITYNKAFENSVLRSIVNIMEMSNFLNYEIYQKKVEQIIDNTLDLNDFFKESKSLILIGELYWKSSIKLVEKFITKHNYPFKNMIIPYSSLDIQNGLVAMEAGIKRYMGNITDEVWKSDYEKNLKTYCENDVKAMLMVFELIKDIFKNQYPELGNFSNPY</sequence>
<keyword evidence="3" id="KW-1185">Reference proteome</keyword>
<dbReference type="AlphaFoldDB" id="A0A4R6IG84"/>
<name>A0A4R6IG84_9MOLU</name>
<evidence type="ECO:0000313" key="2">
    <source>
        <dbReference type="EMBL" id="TDO21162.1"/>
    </source>
</evidence>